<dbReference type="Proteomes" id="UP000326287">
    <property type="component" value="Chromosome"/>
</dbReference>
<organism evidence="7 8">
    <name type="scientific">Halioglobus maricola</name>
    <dbReference type="NCBI Taxonomy" id="2601894"/>
    <lineage>
        <taxon>Bacteria</taxon>
        <taxon>Pseudomonadati</taxon>
        <taxon>Pseudomonadota</taxon>
        <taxon>Gammaproteobacteria</taxon>
        <taxon>Cellvibrionales</taxon>
        <taxon>Halieaceae</taxon>
        <taxon>Halioglobus</taxon>
    </lineage>
</organism>
<dbReference type="InterPro" id="IPR036388">
    <property type="entry name" value="WH-like_DNA-bd_sf"/>
</dbReference>
<protein>
    <submittedName>
        <fullName evidence="7">RNA polymerase sigma factor</fullName>
    </submittedName>
</protein>
<dbReference type="Gene3D" id="1.10.1740.10">
    <property type="match status" value="1"/>
</dbReference>
<dbReference type="GO" id="GO:0003677">
    <property type="term" value="F:DNA binding"/>
    <property type="evidence" value="ECO:0007669"/>
    <property type="project" value="InterPro"/>
</dbReference>
<evidence type="ECO:0000256" key="2">
    <source>
        <dbReference type="ARBA" id="ARBA00023015"/>
    </source>
</evidence>
<sequence>MDRDQFIADLVTEHGVPLEKYLARKLGNPEDAAELAQEAFIRLHRLEQPENLDNARAFLYQVATNLAVDQLRRRQLHYKYLNTEKGMAESGELHDPNAAGASPEQIIGAREKLATIHAAVDELPFKVKQAFLLHRQSGMPYSAIAEQLQVSVSSVEKYILQALKHCRNRLSNLYPPEDSK</sequence>
<keyword evidence="8" id="KW-1185">Reference proteome</keyword>
<evidence type="ECO:0000259" key="6">
    <source>
        <dbReference type="Pfam" id="PF08281"/>
    </source>
</evidence>
<dbReference type="PANTHER" id="PTHR43133">
    <property type="entry name" value="RNA POLYMERASE ECF-TYPE SIGMA FACTO"/>
    <property type="match status" value="1"/>
</dbReference>
<reference evidence="7 8" key="1">
    <citation type="submission" date="2019-02" db="EMBL/GenBank/DDBJ databases">
        <authorList>
            <person name="Li S.-H."/>
        </authorList>
    </citation>
    <scope>NUCLEOTIDE SEQUENCE [LARGE SCALE GENOMIC DNA]</scope>
    <source>
        <strain evidence="7 8">IMCC14385</strain>
    </source>
</reference>
<dbReference type="RefSeq" id="WP_153240844.1">
    <property type="nucleotide sequence ID" value="NZ_CP036422.1"/>
</dbReference>
<dbReference type="EMBL" id="CP036422">
    <property type="protein sequence ID" value="QFU74247.1"/>
    <property type="molecule type" value="Genomic_DNA"/>
</dbReference>
<dbReference type="Gene3D" id="1.10.10.10">
    <property type="entry name" value="Winged helix-like DNA-binding domain superfamily/Winged helix DNA-binding domain"/>
    <property type="match status" value="1"/>
</dbReference>
<evidence type="ECO:0000313" key="7">
    <source>
        <dbReference type="EMBL" id="QFU74247.1"/>
    </source>
</evidence>
<keyword evidence="4" id="KW-0804">Transcription</keyword>
<dbReference type="PANTHER" id="PTHR43133:SF63">
    <property type="entry name" value="RNA POLYMERASE SIGMA FACTOR FECI-RELATED"/>
    <property type="match status" value="1"/>
</dbReference>
<evidence type="ECO:0000256" key="4">
    <source>
        <dbReference type="ARBA" id="ARBA00023163"/>
    </source>
</evidence>
<evidence type="ECO:0000259" key="5">
    <source>
        <dbReference type="Pfam" id="PF04542"/>
    </source>
</evidence>
<dbReference type="SUPFAM" id="SSF88946">
    <property type="entry name" value="Sigma2 domain of RNA polymerase sigma factors"/>
    <property type="match status" value="1"/>
</dbReference>
<dbReference type="InterPro" id="IPR014284">
    <property type="entry name" value="RNA_pol_sigma-70_dom"/>
</dbReference>
<dbReference type="GO" id="GO:0016987">
    <property type="term" value="F:sigma factor activity"/>
    <property type="evidence" value="ECO:0007669"/>
    <property type="project" value="UniProtKB-KW"/>
</dbReference>
<dbReference type="GO" id="GO:0006352">
    <property type="term" value="P:DNA-templated transcription initiation"/>
    <property type="evidence" value="ECO:0007669"/>
    <property type="project" value="InterPro"/>
</dbReference>
<keyword evidence="2" id="KW-0805">Transcription regulation</keyword>
<dbReference type="InterPro" id="IPR013325">
    <property type="entry name" value="RNA_pol_sigma_r2"/>
</dbReference>
<dbReference type="AlphaFoldDB" id="A0A5P9NET4"/>
<dbReference type="InterPro" id="IPR013249">
    <property type="entry name" value="RNA_pol_sigma70_r4_t2"/>
</dbReference>
<comment type="similarity">
    <text evidence="1">Belongs to the sigma-70 factor family. ECF subfamily.</text>
</comment>
<dbReference type="OrthoDB" id="9797134at2"/>
<gene>
    <name evidence="7" type="ORF">EY643_00500</name>
</gene>
<dbReference type="Pfam" id="PF08281">
    <property type="entry name" value="Sigma70_r4_2"/>
    <property type="match status" value="1"/>
</dbReference>
<evidence type="ECO:0000256" key="1">
    <source>
        <dbReference type="ARBA" id="ARBA00010641"/>
    </source>
</evidence>
<name>A0A5P9NET4_9GAMM</name>
<dbReference type="SUPFAM" id="SSF88659">
    <property type="entry name" value="Sigma3 and sigma4 domains of RNA polymerase sigma factors"/>
    <property type="match status" value="1"/>
</dbReference>
<evidence type="ECO:0000313" key="8">
    <source>
        <dbReference type="Proteomes" id="UP000326287"/>
    </source>
</evidence>
<evidence type="ECO:0000256" key="3">
    <source>
        <dbReference type="ARBA" id="ARBA00023082"/>
    </source>
</evidence>
<proteinExistence type="inferred from homology"/>
<dbReference type="InterPro" id="IPR007627">
    <property type="entry name" value="RNA_pol_sigma70_r2"/>
</dbReference>
<dbReference type="KEGG" id="halc:EY643_00500"/>
<dbReference type="NCBIfam" id="TIGR02937">
    <property type="entry name" value="sigma70-ECF"/>
    <property type="match status" value="1"/>
</dbReference>
<feature type="domain" description="RNA polymerase sigma-70 region 2" evidence="5">
    <location>
        <begin position="10"/>
        <end position="75"/>
    </location>
</feature>
<keyword evidence="3" id="KW-0731">Sigma factor</keyword>
<dbReference type="InterPro" id="IPR039425">
    <property type="entry name" value="RNA_pol_sigma-70-like"/>
</dbReference>
<dbReference type="Pfam" id="PF04542">
    <property type="entry name" value="Sigma70_r2"/>
    <property type="match status" value="1"/>
</dbReference>
<accession>A0A5P9NET4</accession>
<dbReference type="InterPro" id="IPR013324">
    <property type="entry name" value="RNA_pol_sigma_r3/r4-like"/>
</dbReference>
<feature type="domain" description="RNA polymerase sigma factor 70 region 4 type 2" evidence="6">
    <location>
        <begin position="115"/>
        <end position="166"/>
    </location>
</feature>